<dbReference type="RefSeq" id="XP_035320660.1">
    <property type="nucleotide sequence ID" value="XM_035469566.1"/>
</dbReference>
<dbReference type="EMBL" id="JAANYQ010000010">
    <property type="protein sequence ID" value="KAF4122008.1"/>
    <property type="molecule type" value="Genomic_DNA"/>
</dbReference>
<dbReference type="Gene3D" id="3.40.50.720">
    <property type="entry name" value="NAD(P)-binding Rossmann-like Domain"/>
    <property type="match status" value="1"/>
</dbReference>
<comment type="caution">
    <text evidence="1">The sequence shown here is derived from an EMBL/GenBank/DDBJ whole genome shotgun (WGS) entry which is preliminary data.</text>
</comment>
<evidence type="ECO:0000313" key="2">
    <source>
        <dbReference type="Proteomes" id="UP000749293"/>
    </source>
</evidence>
<reference evidence="1" key="1">
    <citation type="submission" date="2020-03" db="EMBL/GenBank/DDBJ databases">
        <title>Site-based positive gene gene selection in Geosmithia morbida across the United States reveals a broad range of putative effectors and factors for local host and environmental adapation.</title>
        <authorList>
            <person name="Onufrak A."/>
            <person name="Murdoch R.W."/>
            <person name="Gazis R."/>
            <person name="Huff M."/>
            <person name="Staton M."/>
            <person name="Klingeman W."/>
            <person name="Hadziabdic D."/>
        </authorList>
    </citation>
    <scope>NUCLEOTIDE SEQUENCE</scope>
    <source>
        <strain evidence="1">1262</strain>
    </source>
</reference>
<dbReference type="GeneID" id="55973824"/>
<protein>
    <submittedName>
        <fullName evidence="1">D-xylulose reductase</fullName>
    </submittedName>
</protein>
<gene>
    <name evidence="1" type="ORF">GMORB2_7601</name>
</gene>
<sequence length="118" mass="12626">MTLATTAFSKAIAAVVVADDDKSSSHVRRAPESMREGVIRNGFGEASPQAVYITGIDNDELGLAKEFVKRGTFTPRLDSTPRVEAERFKAEICLPHGVDVVLECTGVQISAQTGICCV</sequence>
<proteinExistence type="predicted"/>
<accession>A0A9P4YUN1</accession>
<organism evidence="1 2">
    <name type="scientific">Geosmithia morbida</name>
    <dbReference type="NCBI Taxonomy" id="1094350"/>
    <lineage>
        <taxon>Eukaryota</taxon>
        <taxon>Fungi</taxon>
        <taxon>Dikarya</taxon>
        <taxon>Ascomycota</taxon>
        <taxon>Pezizomycotina</taxon>
        <taxon>Sordariomycetes</taxon>
        <taxon>Hypocreomycetidae</taxon>
        <taxon>Hypocreales</taxon>
        <taxon>Bionectriaceae</taxon>
        <taxon>Geosmithia</taxon>
    </lineage>
</organism>
<evidence type="ECO:0000313" key="1">
    <source>
        <dbReference type="EMBL" id="KAF4122008.1"/>
    </source>
</evidence>
<name>A0A9P4YUN1_9HYPO</name>
<keyword evidence="2" id="KW-1185">Reference proteome</keyword>
<dbReference type="Proteomes" id="UP000749293">
    <property type="component" value="Unassembled WGS sequence"/>
</dbReference>
<dbReference type="AlphaFoldDB" id="A0A9P4YUN1"/>